<feature type="region of interest" description="Disordered" evidence="1">
    <location>
        <begin position="450"/>
        <end position="708"/>
    </location>
</feature>
<dbReference type="Proteomes" id="UP000622797">
    <property type="component" value="Unassembled WGS sequence"/>
</dbReference>
<evidence type="ECO:0000313" key="2">
    <source>
        <dbReference type="EMBL" id="KAF4965720.1"/>
    </source>
</evidence>
<comment type="caution">
    <text evidence="2">The sequence shown here is derived from an EMBL/GenBank/DDBJ whole genome shotgun (WGS) entry which is preliminary data.</text>
</comment>
<keyword evidence="3" id="KW-1185">Reference proteome</keyword>
<feature type="region of interest" description="Disordered" evidence="1">
    <location>
        <begin position="132"/>
        <end position="171"/>
    </location>
</feature>
<proteinExistence type="predicted"/>
<feature type="compositionally biased region" description="Basic and acidic residues" evidence="1">
    <location>
        <begin position="603"/>
        <end position="626"/>
    </location>
</feature>
<feature type="compositionally biased region" description="Acidic residues" evidence="1">
    <location>
        <begin position="509"/>
        <end position="524"/>
    </location>
</feature>
<dbReference type="AlphaFoldDB" id="A0A8H4X8Y1"/>
<gene>
    <name evidence="2" type="ORF">FSARC_6503</name>
</gene>
<organism evidence="2 3">
    <name type="scientific">Fusarium sarcochroum</name>
    <dbReference type="NCBI Taxonomy" id="1208366"/>
    <lineage>
        <taxon>Eukaryota</taxon>
        <taxon>Fungi</taxon>
        <taxon>Dikarya</taxon>
        <taxon>Ascomycota</taxon>
        <taxon>Pezizomycotina</taxon>
        <taxon>Sordariomycetes</taxon>
        <taxon>Hypocreomycetidae</taxon>
        <taxon>Hypocreales</taxon>
        <taxon>Nectriaceae</taxon>
        <taxon>Fusarium</taxon>
        <taxon>Fusarium lateritium species complex</taxon>
    </lineage>
</organism>
<evidence type="ECO:0000256" key="1">
    <source>
        <dbReference type="SAM" id="MobiDB-lite"/>
    </source>
</evidence>
<feature type="compositionally biased region" description="Low complexity" evidence="1">
    <location>
        <begin position="652"/>
        <end position="661"/>
    </location>
</feature>
<sequence>MGDISDEDRLKMLKGYNEIHEIQFFMNDYIEQINSVYPWLLLEKEKRDANRNFTELKDDMRELVHTDEDPEDLVALIYEARVHVEHLETRIAEEMRNTGSFRQFCTLLDQFVGQVGAPMMTLQNKEWYQTEIPNDDQPRRATAGQKRPASNDALQSRASKRRKGAVGSPVSRGTITVEELAGQNNKVSEWPKESGEWWLFECHEHPMPLGTIRAAAKHLAWSGHGLSGTFPVAAETLGIRVLRCTQSIADEHNARLDDARESNRKPPLRTNPTRASAGICLMPELDPNHSRHMPAPRRQQRAPEVDPIAIKPGDIYVVKWNKQKYFEPLMVFPFGPCGRIGWNDDAPIDSGLLGEKDKLPKCYLPRRPGEVPLWAPGYRDGEDKVSEREYPCAWFSERRFPSGLKTNFIKAKRFRNYDSNNPAILHRDRVEDFMRRRDIITPPAELRRLRRLGELTPHPSDDEDDEDDEDEEDEEGEEVEVAPEDPIDDDPGFALMSGATQSASREPTDDQQSEASDPSDDQIEYDSYHEKSKDDSDSDESEDDSDDDDTASPSPVPQPDSPILPNNGGSGNAAEEEEVDLYGDQGAGHRTQYDEAPVNQPELEAHHETGEHRDVRNRLQHRDDFYFRFTQPSPRSSRPSQDTHGLMPPPSSRASEARSPSITQPRSRAVSSNRDTPTRQGGSPQFTSLSFAIMNGGSSRTSPEPANVGDIFREYATFRPRSISSGA</sequence>
<feature type="compositionally biased region" description="Acidic residues" evidence="1">
    <location>
        <begin position="461"/>
        <end position="491"/>
    </location>
</feature>
<evidence type="ECO:0000313" key="3">
    <source>
        <dbReference type="Proteomes" id="UP000622797"/>
    </source>
</evidence>
<reference evidence="2" key="2">
    <citation type="submission" date="2020-05" db="EMBL/GenBank/DDBJ databases">
        <authorList>
            <person name="Kim H.-S."/>
            <person name="Proctor R.H."/>
            <person name="Brown D.W."/>
        </authorList>
    </citation>
    <scope>NUCLEOTIDE SEQUENCE</scope>
    <source>
        <strain evidence="2">NRRL 20472</strain>
    </source>
</reference>
<reference evidence="2" key="1">
    <citation type="journal article" date="2020" name="BMC Genomics">
        <title>Correction to: Identification and distribution of gene clusters required for synthesis of sphingolipid metabolism inhibitors in diverse species of the filamentous fungus Fusarium.</title>
        <authorList>
            <person name="Kim H.S."/>
            <person name="Lohmar J.M."/>
            <person name="Busman M."/>
            <person name="Brown D.W."/>
            <person name="Naumann T.A."/>
            <person name="Divon H.H."/>
            <person name="Lysoe E."/>
            <person name="Uhlig S."/>
            <person name="Proctor R.H."/>
        </authorList>
    </citation>
    <scope>NUCLEOTIDE SEQUENCE</scope>
    <source>
        <strain evidence="2">NRRL 20472</strain>
    </source>
</reference>
<name>A0A8H4X8Y1_9HYPO</name>
<accession>A0A8H4X8Y1</accession>
<protein>
    <submittedName>
        <fullName evidence="2">Uncharacterized protein</fullName>
    </submittedName>
</protein>
<dbReference type="EMBL" id="JABEXW010000331">
    <property type="protein sequence ID" value="KAF4965720.1"/>
    <property type="molecule type" value="Genomic_DNA"/>
</dbReference>
<dbReference type="OrthoDB" id="4835412at2759"/>
<feature type="compositionally biased region" description="Acidic residues" evidence="1">
    <location>
        <begin position="536"/>
        <end position="550"/>
    </location>
</feature>
<feature type="compositionally biased region" description="Polar residues" evidence="1">
    <location>
        <begin position="662"/>
        <end position="704"/>
    </location>
</feature>
<feature type="compositionally biased region" description="Basic and acidic residues" evidence="1">
    <location>
        <begin position="526"/>
        <end position="535"/>
    </location>
</feature>